<dbReference type="EMBL" id="JAUKVY010000027">
    <property type="protein sequence ID" value="MDO1536353.1"/>
    <property type="molecule type" value="Genomic_DNA"/>
</dbReference>
<evidence type="ECO:0000313" key="2">
    <source>
        <dbReference type="Proteomes" id="UP001169027"/>
    </source>
</evidence>
<comment type="caution">
    <text evidence="1">The sequence shown here is derived from an EMBL/GenBank/DDBJ whole genome shotgun (WGS) entry which is preliminary data.</text>
</comment>
<name>A0ABT8SBR5_9BURK</name>
<gene>
    <name evidence="1" type="ORF">Q2T77_29110</name>
</gene>
<organism evidence="1 2">
    <name type="scientific">Variovorax ginsengisoli</name>
    <dbReference type="NCBI Taxonomy" id="363844"/>
    <lineage>
        <taxon>Bacteria</taxon>
        <taxon>Pseudomonadati</taxon>
        <taxon>Pseudomonadota</taxon>
        <taxon>Betaproteobacteria</taxon>
        <taxon>Burkholderiales</taxon>
        <taxon>Comamonadaceae</taxon>
        <taxon>Variovorax</taxon>
    </lineage>
</organism>
<reference evidence="1" key="1">
    <citation type="submission" date="2023-06" db="EMBL/GenBank/DDBJ databases">
        <authorList>
            <person name="Jiang Y."/>
            <person name="Liu Q."/>
        </authorList>
    </citation>
    <scope>NUCLEOTIDE SEQUENCE</scope>
    <source>
        <strain evidence="1">CGMCC 1.12090</strain>
    </source>
</reference>
<evidence type="ECO:0000313" key="1">
    <source>
        <dbReference type="EMBL" id="MDO1536353.1"/>
    </source>
</evidence>
<dbReference type="Proteomes" id="UP001169027">
    <property type="component" value="Unassembled WGS sequence"/>
</dbReference>
<protein>
    <submittedName>
        <fullName evidence="1">Uncharacterized protein</fullName>
    </submittedName>
</protein>
<keyword evidence="2" id="KW-1185">Reference proteome</keyword>
<sequence length="109" mass="12500">MTSIDRDFFRRRPILSDSQVADLLERVYPSPAKTGAARTKSQMWLSLPNNGKWRQGAFGDIDATPDLMSLLGRETIYQVVGNDSADRHYYVELIERADGVHDLYLRRRA</sequence>
<proteinExistence type="predicted"/>
<accession>A0ABT8SBR5</accession>
<dbReference type="RefSeq" id="WP_301814370.1">
    <property type="nucleotide sequence ID" value="NZ_JAUJZH010000027.1"/>
</dbReference>